<proteinExistence type="predicted"/>
<evidence type="ECO:0000313" key="1">
    <source>
        <dbReference type="EMBL" id="SJM72938.1"/>
    </source>
</evidence>
<dbReference type="SUPFAM" id="SSF53756">
    <property type="entry name" value="UDP-Glycosyltransferase/glycogen phosphorylase"/>
    <property type="match status" value="1"/>
</dbReference>
<dbReference type="Gene3D" id="3.40.50.2000">
    <property type="entry name" value="Glycogen Phosphorylase B"/>
    <property type="match status" value="1"/>
</dbReference>
<name>A0A1R4GXM6_9GAMM</name>
<protein>
    <submittedName>
        <fullName evidence="1">Putative glycosyl transferase</fullName>
    </submittedName>
</protein>
<dbReference type="Proteomes" id="UP000188357">
    <property type="component" value="Unassembled WGS sequence"/>
</dbReference>
<keyword evidence="1" id="KW-0808">Transferase</keyword>
<dbReference type="GO" id="GO:0016740">
    <property type="term" value="F:transferase activity"/>
    <property type="evidence" value="ECO:0007669"/>
    <property type="project" value="UniProtKB-KW"/>
</dbReference>
<accession>A0A1R4GXM6</accession>
<dbReference type="STRING" id="1945521.A1232T_02137"/>
<dbReference type="EMBL" id="FUGE01000223">
    <property type="protein sequence ID" value="SJM72938.1"/>
    <property type="molecule type" value="Genomic_DNA"/>
</dbReference>
<dbReference type="Pfam" id="PF13692">
    <property type="entry name" value="Glyco_trans_1_4"/>
    <property type="match status" value="1"/>
</dbReference>
<dbReference type="RefSeq" id="WP_077451802.1">
    <property type="nucleotide sequence ID" value="NZ_FUGE01000223.1"/>
</dbReference>
<sequence length="386" mass="42949">MATKRPTTAIVSRSFWPDNPAIGEALLLLAESLGKQSDSLVITQVSKSFPKLLEKSGRGKNVIFSTLPSLTDSSSPIMLRIGELLLFTGFTFASLAWHRPDQVYVATNPPVFTPLAVRWYCSIFNKRYIYHLQDIHPEITSIVTGRKNIVTQLISYIDTKTIAKASCIITLTDQMKSYINKRAQRELSIKLLPNPSVQGTGSEIKTDRIKGFIYCGNAGRLQRIPLLIEAIKKYLDEGGKLPFVFAGAGIFKEDIKQLADAYENVTYKGVLSAQDASRLLHKYSFGLMPIEDEVTNYAFPSKSSSYVFSGCEVIAICGEGTSVASWVRENKLGYVIQPETEALANLFHKLEKLPLSETAINFSFFEELTPAYHAKALEEILKQISV</sequence>
<dbReference type="AlphaFoldDB" id="A0A1R4GXM6"/>
<dbReference type="OrthoDB" id="9787293at2"/>
<evidence type="ECO:0000313" key="2">
    <source>
        <dbReference type="Proteomes" id="UP000188357"/>
    </source>
</evidence>
<keyword evidence="2" id="KW-1185">Reference proteome</keyword>
<organism evidence="1 2">
    <name type="scientific">Psychrobacter piechaudii</name>
    <dbReference type="NCBI Taxonomy" id="1945521"/>
    <lineage>
        <taxon>Bacteria</taxon>
        <taxon>Pseudomonadati</taxon>
        <taxon>Pseudomonadota</taxon>
        <taxon>Gammaproteobacteria</taxon>
        <taxon>Moraxellales</taxon>
        <taxon>Moraxellaceae</taxon>
        <taxon>Psychrobacter</taxon>
    </lineage>
</organism>
<gene>
    <name evidence="1" type="ORF">A1232T_02137</name>
</gene>
<reference evidence="1 2" key="1">
    <citation type="submission" date="2017-02" db="EMBL/GenBank/DDBJ databases">
        <authorList>
            <person name="Peterson S.W."/>
        </authorList>
    </citation>
    <scope>NUCLEOTIDE SEQUENCE [LARGE SCALE GENOMIC DNA]</scope>
    <source>
        <strain evidence="1">Psychrobacter_piechaudii</strain>
    </source>
</reference>